<dbReference type="InterPro" id="IPR006521">
    <property type="entry name" value="Tail_protein_I"/>
</dbReference>
<reference evidence="1" key="1">
    <citation type="submission" date="2022-06" db="EMBL/GenBank/DDBJ databases">
        <title>Sequencing the genomes of 1000 actinobacteria strains.</title>
        <authorList>
            <person name="Klenk H.-P."/>
        </authorList>
    </citation>
    <scope>NUCLEOTIDE SEQUENCE</scope>
    <source>
        <strain evidence="1">DSM 22016</strain>
    </source>
</reference>
<gene>
    <name evidence="1" type="ORF">BJ978_000646</name>
</gene>
<evidence type="ECO:0000313" key="1">
    <source>
        <dbReference type="EMBL" id="MCP2369970.1"/>
    </source>
</evidence>
<dbReference type="AlphaFoldDB" id="A0A9X2KBA7"/>
<organism evidence="1 2">
    <name type="scientific">Agromyces terreus</name>
    <dbReference type="NCBI Taxonomy" id="424795"/>
    <lineage>
        <taxon>Bacteria</taxon>
        <taxon>Bacillati</taxon>
        <taxon>Actinomycetota</taxon>
        <taxon>Actinomycetes</taxon>
        <taxon>Micrococcales</taxon>
        <taxon>Microbacteriaceae</taxon>
        <taxon>Agromyces</taxon>
    </lineage>
</organism>
<protein>
    <submittedName>
        <fullName evidence="1">Phage tail-like protein</fullName>
    </submittedName>
</protein>
<comment type="caution">
    <text evidence="1">The sequence shown here is derived from an EMBL/GenBank/DDBJ whole genome shotgun (WGS) entry which is preliminary data.</text>
</comment>
<dbReference type="InterPro" id="IPR011748">
    <property type="entry name" value="Unchr_phage_tail-like"/>
</dbReference>
<keyword evidence="2" id="KW-1185">Reference proteome</keyword>
<evidence type="ECO:0000313" key="2">
    <source>
        <dbReference type="Proteomes" id="UP001139722"/>
    </source>
</evidence>
<accession>A0A9X2KBA7</accession>
<dbReference type="Proteomes" id="UP001139722">
    <property type="component" value="Unassembled WGS sequence"/>
</dbReference>
<dbReference type="Pfam" id="PF09684">
    <property type="entry name" value="Tail_P2_I"/>
    <property type="match status" value="1"/>
</dbReference>
<dbReference type="NCBIfam" id="TIGR02242">
    <property type="entry name" value="tail_TIGR02242"/>
    <property type="match status" value="1"/>
</dbReference>
<dbReference type="RefSeq" id="WP_197738294.1">
    <property type="nucleotide sequence ID" value="NZ_BAAANU010000022.1"/>
</dbReference>
<sequence length="181" mass="19773">MPDLENPSPFITRVPAVLQEDEFLQRWLTAFDASVAPIISVLDNLEAYVHPGTTPPDFLDWLSGWVDVELDENWPVEQRRKVVADAAGLHRRAGRFDGVAETMQLVAGPEAEVEVAESGGTSWSTTAHGSLPGSADGTVRVRIVGAAGARGDVEAFRRRIERAARRVVPAHLRIEIEITEA</sequence>
<dbReference type="EMBL" id="JAMZDY010000001">
    <property type="protein sequence ID" value="MCP2369970.1"/>
    <property type="molecule type" value="Genomic_DNA"/>
</dbReference>
<proteinExistence type="predicted"/>
<name>A0A9X2KBA7_9MICO</name>